<keyword evidence="1" id="KW-0489">Methyltransferase</keyword>
<accession>A0ABY1IJG1</accession>
<dbReference type="PANTHER" id="PTHR43191:SF12">
    <property type="entry name" value="RRNA METHYLASE"/>
    <property type="match status" value="1"/>
</dbReference>
<dbReference type="InterPro" id="IPR029028">
    <property type="entry name" value="Alpha/beta_knot_MTases"/>
</dbReference>
<dbReference type="Pfam" id="PF00588">
    <property type="entry name" value="SpoU_methylase"/>
    <property type="match status" value="1"/>
</dbReference>
<comment type="caution">
    <text evidence="4">The sequence shown here is derived from an EMBL/GenBank/DDBJ whole genome shotgun (WGS) entry which is preliminary data.</text>
</comment>
<evidence type="ECO:0000313" key="5">
    <source>
        <dbReference type="Proteomes" id="UP000184290"/>
    </source>
</evidence>
<protein>
    <submittedName>
        <fullName evidence="4">tRNA G18 (Ribose-2'-O)-methylase SpoU</fullName>
    </submittedName>
</protein>
<dbReference type="PANTHER" id="PTHR43191">
    <property type="entry name" value="RRNA METHYLTRANSFERASE 3"/>
    <property type="match status" value="1"/>
</dbReference>
<keyword evidence="2" id="KW-0808">Transferase</keyword>
<dbReference type="InterPro" id="IPR029064">
    <property type="entry name" value="Ribosomal_eL30-like_sf"/>
</dbReference>
<dbReference type="SUPFAM" id="SSF55315">
    <property type="entry name" value="L30e-like"/>
    <property type="match status" value="1"/>
</dbReference>
<reference evidence="4 5" key="1">
    <citation type="submission" date="2016-11" db="EMBL/GenBank/DDBJ databases">
        <authorList>
            <person name="Varghese N."/>
            <person name="Submissions S."/>
        </authorList>
    </citation>
    <scope>NUCLEOTIDE SEQUENCE [LARGE SCALE GENOMIC DNA]</scope>
    <source>
        <strain evidence="4 5">DSM 21988</strain>
    </source>
</reference>
<proteinExistence type="predicted"/>
<dbReference type="CDD" id="cd18095">
    <property type="entry name" value="SpoU-like_rRNA-MTase"/>
    <property type="match status" value="1"/>
</dbReference>
<sequence>MRVEPIDDADDPRIAAFRDIRERDLVRSGDFIAEGAVVLDHLLTASLFEPLSILVSEHRIGGLLPRLQALDAEQVPILVCPQAVMDRLAGFSVHRGILAHGRRQAGRAPDEWLAETAGPVLAAFGISNHDNMGSLFRNAAAFGCAGIVLDETSCNPLYRKAIRVSVGTVLKVPFARFASAGAALDRLESAGYCCVALTPSATVDLAEWTPPDRVALIVGAEGNGLPPEVIARCRGLRIEMAPGLDSLNVATSAAIALHAAFTRRMIR</sequence>
<dbReference type="Proteomes" id="UP000184290">
    <property type="component" value="Unassembled WGS sequence"/>
</dbReference>
<evidence type="ECO:0000259" key="3">
    <source>
        <dbReference type="Pfam" id="PF00588"/>
    </source>
</evidence>
<dbReference type="SUPFAM" id="SSF75217">
    <property type="entry name" value="alpha/beta knot"/>
    <property type="match status" value="1"/>
</dbReference>
<gene>
    <name evidence="4" type="ORF">SAMN02745911_2194</name>
</gene>
<dbReference type="InterPro" id="IPR051259">
    <property type="entry name" value="rRNA_Methyltransferase"/>
</dbReference>
<evidence type="ECO:0000313" key="4">
    <source>
        <dbReference type="EMBL" id="SHJ26272.1"/>
    </source>
</evidence>
<dbReference type="RefSeq" id="WP_060603175.1">
    <property type="nucleotide sequence ID" value="NZ_FQZC01000002.1"/>
</dbReference>
<dbReference type="InterPro" id="IPR001537">
    <property type="entry name" value="SpoU_MeTrfase"/>
</dbReference>
<dbReference type="InterPro" id="IPR029026">
    <property type="entry name" value="tRNA_m1G_MTases_N"/>
</dbReference>
<dbReference type="EMBL" id="FQZC01000002">
    <property type="protein sequence ID" value="SHJ26272.1"/>
    <property type="molecule type" value="Genomic_DNA"/>
</dbReference>
<evidence type="ECO:0000256" key="2">
    <source>
        <dbReference type="ARBA" id="ARBA00022679"/>
    </source>
</evidence>
<organism evidence="4 5">
    <name type="scientific">Aureimonas altamirensis DSM 21988</name>
    <dbReference type="NCBI Taxonomy" id="1121026"/>
    <lineage>
        <taxon>Bacteria</taxon>
        <taxon>Pseudomonadati</taxon>
        <taxon>Pseudomonadota</taxon>
        <taxon>Alphaproteobacteria</taxon>
        <taxon>Hyphomicrobiales</taxon>
        <taxon>Aurantimonadaceae</taxon>
        <taxon>Aureimonas</taxon>
    </lineage>
</organism>
<name>A0ABY1IJG1_9HYPH</name>
<dbReference type="Gene3D" id="3.40.1280.10">
    <property type="match status" value="1"/>
</dbReference>
<evidence type="ECO:0000256" key="1">
    <source>
        <dbReference type="ARBA" id="ARBA00022603"/>
    </source>
</evidence>
<keyword evidence="5" id="KW-1185">Reference proteome</keyword>
<feature type="domain" description="tRNA/rRNA methyltransferase SpoU type" evidence="3">
    <location>
        <begin position="120"/>
        <end position="258"/>
    </location>
</feature>